<evidence type="ECO:0000256" key="3">
    <source>
        <dbReference type="ARBA" id="ARBA00022771"/>
    </source>
</evidence>
<dbReference type="PROSITE" id="PS00028">
    <property type="entry name" value="ZINC_FINGER_C2H2_1"/>
    <property type="match status" value="3"/>
</dbReference>
<dbReference type="SMART" id="SM00355">
    <property type="entry name" value="ZnF_C2H2"/>
    <property type="match status" value="5"/>
</dbReference>
<dbReference type="PANTHER" id="PTHR24379">
    <property type="entry name" value="KRAB AND ZINC FINGER DOMAIN-CONTAINING"/>
    <property type="match status" value="1"/>
</dbReference>
<evidence type="ECO:0000256" key="5">
    <source>
        <dbReference type="PROSITE-ProRule" id="PRU00042"/>
    </source>
</evidence>
<dbReference type="Proteomes" id="UP000838756">
    <property type="component" value="Unassembled WGS sequence"/>
</dbReference>
<keyword evidence="8" id="KW-1185">Reference proteome</keyword>
<keyword evidence="3 5" id="KW-0863">Zinc-finger</keyword>
<evidence type="ECO:0000313" key="7">
    <source>
        <dbReference type="EMBL" id="CAH2217454.1"/>
    </source>
</evidence>
<dbReference type="Gene3D" id="3.30.160.60">
    <property type="entry name" value="Classic Zinc Finger"/>
    <property type="match status" value="2"/>
</dbReference>
<evidence type="ECO:0000256" key="2">
    <source>
        <dbReference type="ARBA" id="ARBA00022737"/>
    </source>
</evidence>
<dbReference type="OrthoDB" id="654211at2759"/>
<dbReference type="PANTHER" id="PTHR24379:SF121">
    <property type="entry name" value="C2H2-TYPE DOMAIN-CONTAINING PROTEIN"/>
    <property type="match status" value="1"/>
</dbReference>
<feature type="domain" description="C2H2-type" evidence="6">
    <location>
        <begin position="63"/>
        <end position="91"/>
    </location>
</feature>
<feature type="domain" description="C2H2-type" evidence="6">
    <location>
        <begin position="34"/>
        <end position="62"/>
    </location>
</feature>
<accession>A0A8S4QQE5</accession>
<dbReference type="SUPFAM" id="SSF57667">
    <property type="entry name" value="beta-beta-alpha zinc fingers"/>
    <property type="match status" value="2"/>
</dbReference>
<name>A0A8S4QQE5_9NEOP</name>
<keyword evidence="2" id="KW-0677">Repeat</keyword>
<sequence>MTRGRYRSPCGLCQHETHRNQAVVHERWHNGHQYPCKLCDRQFIKPTSYLSHMRKAHCNLSEHVCHKCGESFAGRHGLLMHMSKTHKHDETESEMVPDPTSDSYCKECGIQFHTLDAYNLHLLSSQKHKNAVWKENGSKCRICDKPVSQIDRERHERMHAKELKPKATEVVDAAPPTVEIPCGQCIKTFTSRSKLHMHVKRMHLGQRYNKNVVCEVCGKHCT</sequence>
<dbReference type="InterPro" id="IPR013087">
    <property type="entry name" value="Znf_C2H2_type"/>
</dbReference>
<reference evidence="7" key="1">
    <citation type="submission" date="2022-03" db="EMBL/GenBank/DDBJ databases">
        <authorList>
            <person name="Lindestad O."/>
        </authorList>
    </citation>
    <scope>NUCLEOTIDE SEQUENCE</scope>
</reference>
<evidence type="ECO:0000259" key="6">
    <source>
        <dbReference type="PROSITE" id="PS50157"/>
    </source>
</evidence>
<dbReference type="AlphaFoldDB" id="A0A8S4QQE5"/>
<comment type="caution">
    <text evidence="7">The sequence shown here is derived from an EMBL/GenBank/DDBJ whole genome shotgun (WGS) entry which is preliminary data.</text>
</comment>
<keyword evidence="4" id="KW-0862">Zinc</keyword>
<dbReference type="GO" id="GO:0008270">
    <property type="term" value="F:zinc ion binding"/>
    <property type="evidence" value="ECO:0007669"/>
    <property type="project" value="UniProtKB-KW"/>
</dbReference>
<gene>
    <name evidence="7" type="primary">jg17949</name>
    <name evidence="7" type="ORF">PAEG_LOCUS5344</name>
</gene>
<proteinExistence type="predicted"/>
<feature type="domain" description="C2H2-type" evidence="6">
    <location>
        <begin position="180"/>
        <end position="208"/>
    </location>
</feature>
<evidence type="ECO:0000256" key="1">
    <source>
        <dbReference type="ARBA" id="ARBA00022723"/>
    </source>
</evidence>
<dbReference type="EMBL" id="CAKXAJ010018103">
    <property type="protein sequence ID" value="CAH2217454.1"/>
    <property type="molecule type" value="Genomic_DNA"/>
</dbReference>
<evidence type="ECO:0000313" key="8">
    <source>
        <dbReference type="Proteomes" id="UP000838756"/>
    </source>
</evidence>
<evidence type="ECO:0000256" key="4">
    <source>
        <dbReference type="ARBA" id="ARBA00022833"/>
    </source>
</evidence>
<dbReference type="PROSITE" id="PS50157">
    <property type="entry name" value="ZINC_FINGER_C2H2_2"/>
    <property type="match status" value="3"/>
</dbReference>
<dbReference type="InterPro" id="IPR036236">
    <property type="entry name" value="Znf_C2H2_sf"/>
</dbReference>
<feature type="non-terminal residue" evidence="7">
    <location>
        <position position="1"/>
    </location>
</feature>
<dbReference type="Pfam" id="PF00096">
    <property type="entry name" value="zf-C2H2"/>
    <property type="match status" value="2"/>
</dbReference>
<keyword evidence="1" id="KW-0479">Metal-binding</keyword>
<protein>
    <submittedName>
        <fullName evidence="7">Jg17949 protein</fullName>
    </submittedName>
</protein>
<organism evidence="7 8">
    <name type="scientific">Pararge aegeria aegeria</name>
    <dbReference type="NCBI Taxonomy" id="348720"/>
    <lineage>
        <taxon>Eukaryota</taxon>
        <taxon>Metazoa</taxon>
        <taxon>Ecdysozoa</taxon>
        <taxon>Arthropoda</taxon>
        <taxon>Hexapoda</taxon>
        <taxon>Insecta</taxon>
        <taxon>Pterygota</taxon>
        <taxon>Neoptera</taxon>
        <taxon>Endopterygota</taxon>
        <taxon>Lepidoptera</taxon>
        <taxon>Glossata</taxon>
        <taxon>Ditrysia</taxon>
        <taxon>Papilionoidea</taxon>
        <taxon>Nymphalidae</taxon>
        <taxon>Satyrinae</taxon>
        <taxon>Satyrini</taxon>
        <taxon>Parargina</taxon>
        <taxon>Pararge</taxon>
    </lineage>
</organism>